<sequence>MHRICQLTKKTSASSIAFDLIIASIRQQVRNTSTHSPNHHHHSKISDAFRLTMSRLASPAMVLTSAIPMNKSNTSTSNTVASSSHDIDPKQDLHGMTLSSVCSLSVYPKPYLEFNLHLPSYTSTALHKHQYLAIHLMPPTHHSAKICRVFAKGVKLNKRGTKWTSNPKTSASPKEKGDNNEQGTGMEDDDGEIFHEMTTPFTNLAEGRDYTFIKRHQEGIAIPVLAHAESIFICKTTHNFTIDDHEIWVVQVVDILTDSKLNKSGGLLYFNKGFHKIGESLSEE</sequence>
<organism evidence="4 5">
    <name type="scientific">Candida orthopsilosis (strain 90-125)</name>
    <name type="common">Yeast</name>
    <dbReference type="NCBI Taxonomy" id="1136231"/>
    <lineage>
        <taxon>Eukaryota</taxon>
        <taxon>Fungi</taxon>
        <taxon>Dikarya</taxon>
        <taxon>Ascomycota</taxon>
        <taxon>Saccharomycotina</taxon>
        <taxon>Pichiomycetes</taxon>
        <taxon>Debaryomycetaceae</taxon>
        <taxon>Candida/Lodderomyces clade</taxon>
        <taxon>Candida</taxon>
    </lineage>
</organism>
<dbReference type="Proteomes" id="UP000005018">
    <property type="component" value="Chromosome 1"/>
</dbReference>
<protein>
    <recommendedName>
        <fullName evidence="3">Flavin reductase like domain-containing protein</fullName>
    </recommendedName>
</protein>
<dbReference type="InterPro" id="IPR012349">
    <property type="entry name" value="Split_barrel_FMN-bd"/>
</dbReference>
<name>H8WZ50_CANO9</name>
<dbReference type="KEGG" id="cot:CORT_0A12990"/>
<gene>
    <name evidence="4" type="ORF">CORT_0A12990</name>
</gene>
<accession>H8WZ50</accession>
<feature type="region of interest" description="Disordered" evidence="2">
    <location>
        <begin position="160"/>
        <end position="191"/>
    </location>
</feature>
<dbReference type="OrthoDB" id="2015405at2759"/>
<evidence type="ECO:0000259" key="3">
    <source>
        <dbReference type="SMART" id="SM00903"/>
    </source>
</evidence>
<dbReference type="SMART" id="SM00903">
    <property type="entry name" value="Flavin_Reduct"/>
    <property type="match status" value="1"/>
</dbReference>
<dbReference type="EMBL" id="HE681719">
    <property type="protein sequence ID" value="CCG21682.1"/>
    <property type="molecule type" value="Genomic_DNA"/>
</dbReference>
<evidence type="ECO:0000256" key="2">
    <source>
        <dbReference type="SAM" id="MobiDB-lite"/>
    </source>
</evidence>
<evidence type="ECO:0000313" key="4">
    <source>
        <dbReference type="EMBL" id="CCG21682.1"/>
    </source>
</evidence>
<dbReference type="GeneID" id="14537022"/>
<keyword evidence="5" id="KW-1185">Reference proteome</keyword>
<evidence type="ECO:0000256" key="1">
    <source>
        <dbReference type="ARBA" id="ARBA00023002"/>
    </source>
</evidence>
<dbReference type="PANTHER" id="PTHR30466:SF1">
    <property type="entry name" value="FMN REDUCTASE (NADH) RUTF"/>
    <property type="match status" value="1"/>
</dbReference>
<dbReference type="GO" id="GO:0010181">
    <property type="term" value="F:FMN binding"/>
    <property type="evidence" value="ECO:0007669"/>
    <property type="project" value="InterPro"/>
</dbReference>
<dbReference type="AlphaFoldDB" id="H8WZ50"/>
<reference evidence="4 5" key="1">
    <citation type="journal article" date="2012" name="PLoS ONE">
        <title>Sequence and analysis of the genome of the pathogenic yeast Candida orthopsilosis.</title>
        <authorList>
            <person name="Riccombeni A."/>
            <person name="Vidanes G."/>
            <person name="Proux-Wera E."/>
            <person name="Wolfe K.H."/>
            <person name="Butler G."/>
        </authorList>
    </citation>
    <scope>NUCLEOTIDE SEQUENCE [LARGE SCALE GENOMIC DNA]</scope>
    <source>
        <strain evidence="4 5">Co 90-125</strain>
    </source>
</reference>
<proteinExistence type="predicted"/>
<dbReference type="SUPFAM" id="SSF50475">
    <property type="entry name" value="FMN-binding split barrel"/>
    <property type="match status" value="1"/>
</dbReference>
<dbReference type="InterPro" id="IPR050268">
    <property type="entry name" value="NADH-dep_flavin_reductase"/>
</dbReference>
<keyword evidence="1" id="KW-0560">Oxidoreductase</keyword>
<dbReference type="eggNOG" id="ENOG502RYSQ">
    <property type="taxonomic scope" value="Eukaryota"/>
</dbReference>
<dbReference type="Gene3D" id="2.30.110.10">
    <property type="entry name" value="Electron Transport, Fmn-binding Protein, Chain A"/>
    <property type="match status" value="1"/>
</dbReference>
<dbReference type="GO" id="GO:0042602">
    <property type="term" value="F:riboflavin reductase (NADPH) activity"/>
    <property type="evidence" value="ECO:0007669"/>
    <property type="project" value="TreeGrafter"/>
</dbReference>
<evidence type="ECO:0000313" key="5">
    <source>
        <dbReference type="Proteomes" id="UP000005018"/>
    </source>
</evidence>
<dbReference type="InterPro" id="IPR002563">
    <property type="entry name" value="Flavin_Rdtase-like_dom"/>
</dbReference>
<feature type="domain" description="Flavin reductase like" evidence="3">
    <location>
        <begin position="53"/>
        <end position="276"/>
    </location>
</feature>
<feature type="compositionally biased region" description="Polar residues" evidence="2">
    <location>
        <begin position="162"/>
        <end position="172"/>
    </location>
</feature>
<dbReference type="HOGENOM" id="CLU_085409_0_0_1"/>
<dbReference type="Pfam" id="PF01613">
    <property type="entry name" value="Flavin_Reduct"/>
    <property type="match status" value="2"/>
</dbReference>
<dbReference type="RefSeq" id="XP_003867120.1">
    <property type="nucleotide sequence ID" value="XM_003867072.1"/>
</dbReference>
<dbReference type="PANTHER" id="PTHR30466">
    <property type="entry name" value="FLAVIN REDUCTASE"/>
    <property type="match status" value="1"/>
</dbReference>